<sequence>MTDPATRLAAFTPDPPPHPPTLLPSDVSYVVEDTVIGRMLLARNDAGALVASSFVATSEDEDHVLSRLSERVSPRVLRQPRELDEARAELEDFLAGRIRAFTLRTDLALASDFQRTVLPQLAATVGYGDRATYGELAARVDRPTAARAVGAALGANPLCVVLPCHRVVASSGALTGYAGGLAAKRYLLDLEAAQR</sequence>
<dbReference type="GO" id="GO:0006281">
    <property type="term" value="P:DNA repair"/>
    <property type="evidence" value="ECO:0007669"/>
    <property type="project" value="UniProtKB-KW"/>
</dbReference>
<keyword evidence="5 11" id="KW-0808">Transferase</keyword>
<evidence type="ECO:0000313" key="12">
    <source>
        <dbReference type="Proteomes" id="UP000199077"/>
    </source>
</evidence>
<accession>A0A1H0TQ47</accession>
<dbReference type="RefSeq" id="WP_091786943.1">
    <property type="nucleotide sequence ID" value="NZ_LT629711.1"/>
</dbReference>
<keyword evidence="4 11" id="KW-0489">Methyltransferase</keyword>
<dbReference type="Gene3D" id="1.10.10.10">
    <property type="entry name" value="Winged helix-like DNA-binding domain superfamily/Winged helix DNA-binding domain"/>
    <property type="match status" value="1"/>
</dbReference>
<evidence type="ECO:0000256" key="7">
    <source>
        <dbReference type="ARBA" id="ARBA00023204"/>
    </source>
</evidence>
<dbReference type="InterPro" id="IPR001497">
    <property type="entry name" value="MethylDNA_cys_MeTrfase_AS"/>
</dbReference>
<dbReference type="CDD" id="cd06445">
    <property type="entry name" value="ATase"/>
    <property type="match status" value="1"/>
</dbReference>
<dbReference type="InterPro" id="IPR036217">
    <property type="entry name" value="MethylDNA_cys_MeTrfase_DNAb"/>
</dbReference>
<gene>
    <name evidence="11" type="ORF">SAMN04489867_2918</name>
</gene>
<evidence type="ECO:0000256" key="6">
    <source>
        <dbReference type="ARBA" id="ARBA00022763"/>
    </source>
</evidence>
<dbReference type="FunFam" id="1.10.10.10:FF:000214">
    <property type="entry name" value="Methylated-DNA--protein-cysteine methyltransferase"/>
    <property type="match status" value="1"/>
</dbReference>
<evidence type="ECO:0000256" key="2">
    <source>
        <dbReference type="ARBA" id="ARBA00008711"/>
    </source>
</evidence>
<feature type="domain" description="Methylated-DNA-[protein]-cysteine S-methyltransferase DNA binding" evidence="10">
    <location>
        <begin position="112"/>
        <end position="192"/>
    </location>
</feature>
<evidence type="ECO:0000256" key="4">
    <source>
        <dbReference type="ARBA" id="ARBA00022603"/>
    </source>
</evidence>
<protein>
    <recommendedName>
        <fullName evidence="3">methylated-DNA--[protein]-cysteine S-methyltransferase</fullName>
        <ecNumber evidence="3">2.1.1.63</ecNumber>
    </recommendedName>
</protein>
<dbReference type="SUPFAM" id="SSF46767">
    <property type="entry name" value="Methylated DNA-protein cysteine methyltransferase, C-terminal domain"/>
    <property type="match status" value="1"/>
</dbReference>
<feature type="compositionally biased region" description="Pro residues" evidence="9">
    <location>
        <begin position="13"/>
        <end position="22"/>
    </location>
</feature>
<dbReference type="PANTHER" id="PTHR10815:SF13">
    <property type="entry name" value="METHYLATED-DNA--PROTEIN-CYSTEINE METHYLTRANSFERASE"/>
    <property type="match status" value="1"/>
</dbReference>
<dbReference type="Gene3D" id="3.30.160.70">
    <property type="entry name" value="Methylated DNA-protein cysteine methyltransferase domain"/>
    <property type="match status" value="1"/>
</dbReference>
<dbReference type="SUPFAM" id="SSF53155">
    <property type="entry name" value="Methylated DNA-protein cysteine methyltransferase domain"/>
    <property type="match status" value="1"/>
</dbReference>
<dbReference type="GO" id="GO:0032259">
    <property type="term" value="P:methylation"/>
    <property type="evidence" value="ECO:0007669"/>
    <property type="project" value="UniProtKB-KW"/>
</dbReference>
<comment type="catalytic activity">
    <reaction evidence="1">
        <text>a 4-O-methyl-thymidine in DNA + L-cysteinyl-[protein] = a thymidine in DNA + S-methyl-L-cysteinyl-[protein]</text>
        <dbReference type="Rhea" id="RHEA:53428"/>
        <dbReference type="Rhea" id="RHEA-COMP:10131"/>
        <dbReference type="Rhea" id="RHEA-COMP:10132"/>
        <dbReference type="Rhea" id="RHEA-COMP:13555"/>
        <dbReference type="Rhea" id="RHEA-COMP:13556"/>
        <dbReference type="ChEBI" id="CHEBI:29950"/>
        <dbReference type="ChEBI" id="CHEBI:82612"/>
        <dbReference type="ChEBI" id="CHEBI:137386"/>
        <dbReference type="ChEBI" id="CHEBI:137387"/>
        <dbReference type="EC" id="2.1.1.63"/>
    </reaction>
</comment>
<evidence type="ECO:0000259" key="10">
    <source>
        <dbReference type="Pfam" id="PF01035"/>
    </source>
</evidence>
<dbReference type="PANTHER" id="PTHR10815">
    <property type="entry name" value="METHYLATED-DNA--PROTEIN-CYSTEINE METHYLTRANSFERASE"/>
    <property type="match status" value="1"/>
</dbReference>
<evidence type="ECO:0000256" key="8">
    <source>
        <dbReference type="ARBA" id="ARBA00049348"/>
    </source>
</evidence>
<dbReference type="Pfam" id="PF01035">
    <property type="entry name" value="DNA_binding_1"/>
    <property type="match status" value="1"/>
</dbReference>
<keyword evidence="6" id="KW-0227">DNA damage</keyword>
<keyword evidence="7" id="KW-0234">DNA repair</keyword>
<evidence type="ECO:0000313" key="11">
    <source>
        <dbReference type="EMBL" id="SDP55905.1"/>
    </source>
</evidence>
<dbReference type="InterPro" id="IPR014048">
    <property type="entry name" value="MethylDNA_cys_MeTrfase_DNA-bd"/>
</dbReference>
<evidence type="ECO:0000256" key="5">
    <source>
        <dbReference type="ARBA" id="ARBA00022679"/>
    </source>
</evidence>
<dbReference type="NCBIfam" id="TIGR00589">
    <property type="entry name" value="ogt"/>
    <property type="match status" value="1"/>
</dbReference>
<evidence type="ECO:0000256" key="9">
    <source>
        <dbReference type="SAM" id="MobiDB-lite"/>
    </source>
</evidence>
<dbReference type="EC" id="2.1.1.63" evidence="3"/>
<comment type="similarity">
    <text evidence="2">Belongs to the MGMT family.</text>
</comment>
<dbReference type="InterPro" id="IPR036631">
    <property type="entry name" value="MGMT_N_sf"/>
</dbReference>
<dbReference type="STRING" id="443156.SAMN04489867_2918"/>
<reference evidence="12" key="1">
    <citation type="submission" date="2016-10" db="EMBL/GenBank/DDBJ databases">
        <authorList>
            <person name="Varghese N."/>
            <person name="Submissions S."/>
        </authorList>
    </citation>
    <scope>NUCLEOTIDE SEQUENCE [LARGE SCALE GENOMIC DNA]</scope>
    <source>
        <strain evidence="12">DSM 22329</strain>
    </source>
</reference>
<dbReference type="AlphaFoldDB" id="A0A1H0TQ47"/>
<comment type="catalytic activity">
    <reaction evidence="8">
        <text>a 6-O-methyl-2'-deoxyguanosine in DNA + L-cysteinyl-[protein] = S-methyl-L-cysteinyl-[protein] + a 2'-deoxyguanosine in DNA</text>
        <dbReference type="Rhea" id="RHEA:24000"/>
        <dbReference type="Rhea" id="RHEA-COMP:10131"/>
        <dbReference type="Rhea" id="RHEA-COMP:10132"/>
        <dbReference type="Rhea" id="RHEA-COMP:11367"/>
        <dbReference type="Rhea" id="RHEA-COMP:11368"/>
        <dbReference type="ChEBI" id="CHEBI:29950"/>
        <dbReference type="ChEBI" id="CHEBI:82612"/>
        <dbReference type="ChEBI" id="CHEBI:85445"/>
        <dbReference type="ChEBI" id="CHEBI:85448"/>
        <dbReference type="EC" id="2.1.1.63"/>
    </reaction>
</comment>
<evidence type="ECO:0000256" key="3">
    <source>
        <dbReference type="ARBA" id="ARBA00011918"/>
    </source>
</evidence>
<organism evidence="11 12">
    <name type="scientific">Pedococcus dokdonensis</name>
    <dbReference type="NCBI Taxonomy" id="443156"/>
    <lineage>
        <taxon>Bacteria</taxon>
        <taxon>Bacillati</taxon>
        <taxon>Actinomycetota</taxon>
        <taxon>Actinomycetes</taxon>
        <taxon>Micrococcales</taxon>
        <taxon>Intrasporangiaceae</taxon>
        <taxon>Pedococcus</taxon>
    </lineage>
</organism>
<dbReference type="PROSITE" id="PS00374">
    <property type="entry name" value="MGMT"/>
    <property type="match status" value="1"/>
</dbReference>
<evidence type="ECO:0000256" key="1">
    <source>
        <dbReference type="ARBA" id="ARBA00001286"/>
    </source>
</evidence>
<dbReference type="Proteomes" id="UP000199077">
    <property type="component" value="Chromosome I"/>
</dbReference>
<dbReference type="InterPro" id="IPR036388">
    <property type="entry name" value="WH-like_DNA-bd_sf"/>
</dbReference>
<feature type="region of interest" description="Disordered" evidence="9">
    <location>
        <begin position="1"/>
        <end position="22"/>
    </location>
</feature>
<dbReference type="GO" id="GO:0003908">
    <property type="term" value="F:methylated-DNA-[protein]-cysteine S-methyltransferase activity"/>
    <property type="evidence" value="ECO:0007669"/>
    <property type="project" value="UniProtKB-EC"/>
</dbReference>
<dbReference type="EMBL" id="LT629711">
    <property type="protein sequence ID" value="SDP55905.1"/>
    <property type="molecule type" value="Genomic_DNA"/>
</dbReference>
<keyword evidence="12" id="KW-1185">Reference proteome</keyword>
<dbReference type="OrthoDB" id="9802228at2"/>
<proteinExistence type="inferred from homology"/>
<name>A0A1H0TQ47_9MICO</name>